<feature type="domain" description="3-hydroxyacyl-CoA dehydrogenase NAD binding" evidence="3">
    <location>
        <begin position="8"/>
        <end position="181"/>
    </location>
</feature>
<dbReference type="InterPro" id="IPR006176">
    <property type="entry name" value="3-OHacyl-CoA_DH_NAD-bd"/>
</dbReference>
<dbReference type="InterPro" id="IPR022694">
    <property type="entry name" value="3-OHacyl-CoA_DH"/>
</dbReference>
<dbReference type="InterPro" id="IPR008927">
    <property type="entry name" value="6-PGluconate_DH-like_C_sf"/>
</dbReference>
<accession>A0ABZ2XZ87</accession>
<dbReference type="SUPFAM" id="SSF48179">
    <property type="entry name" value="6-phosphogluconate dehydrogenase C-terminal domain-like"/>
    <property type="match status" value="1"/>
</dbReference>
<dbReference type="Gene3D" id="1.10.1040.10">
    <property type="entry name" value="N-(1-d-carboxylethyl)-l-norvaline Dehydrogenase, domain 2"/>
    <property type="match status" value="1"/>
</dbReference>
<proteinExistence type="predicted"/>
<evidence type="ECO:0000313" key="4">
    <source>
        <dbReference type="EMBL" id="WZK91233.1"/>
    </source>
</evidence>
<dbReference type="EMBL" id="CP123585">
    <property type="protein sequence ID" value="WZK91233.1"/>
    <property type="molecule type" value="Genomic_DNA"/>
</dbReference>
<dbReference type="Gene3D" id="3.40.50.720">
    <property type="entry name" value="NAD(P)-binding Rossmann-like Domain"/>
    <property type="match status" value="1"/>
</dbReference>
<dbReference type="PANTHER" id="PTHR48075:SF5">
    <property type="entry name" value="3-HYDROXYBUTYRYL-COA DEHYDROGENASE"/>
    <property type="match status" value="1"/>
</dbReference>
<feature type="domain" description="3-hydroxyacyl-CoA dehydrogenase C-terminal" evidence="2">
    <location>
        <begin position="185"/>
        <end position="253"/>
    </location>
</feature>
<evidence type="ECO:0000259" key="3">
    <source>
        <dbReference type="Pfam" id="PF02737"/>
    </source>
</evidence>
<evidence type="ECO:0000313" key="5">
    <source>
        <dbReference type="Proteomes" id="UP001623232"/>
    </source>
</evidence>
<keyword evidence="5" id="KW-1185">Reference proteome</keyword>
<keyword evidence="1" id="KW-0560">Oxidoreductase</keyword>
<sequence length="309" mass="32788">MSEFAHTASLGGGVIGASWTALFLASGRSVAVFDPAPGAEKRVRDYVEMAWPTMAELGLTEQGTPDAVSFHTSAPAAVEGASFIQESVPERVEIKHALFAEIEPVLTPETVVASSASGLTLSQMQGGWRDPARLVLGHPFNPPHLIPLVEVMGNDRTAPGTVEAAERFYESIGKVTIRVNKEVPGHVANRLQAAIWREAISLVMEGVASVEDVDKAVWAGPGLRWAAMGPTMLFNLGAGEGGLQAFCDHFTDTFNGWWDDLGQVHLDDTVAQALIQGVGEAAQGHTPSELSAKRDALITAMQKATAGLR</sequence>
<dbReference type="InterPro" id="IPR036291">
    <property type="entry name" value="NAD(P)-bd_dom_sf"/>
</dbReference>
<dbReference type="InterPro" id="IPR013328">
    <property type="entry name" value="6PGD_dom2"/>
</dbReference>
<dbReference type="Proteomes" id="UP001623232">
    <property type="component" value="Plasmid unnamed4"/>
</dbReference>
<dbReference type="Pfam" id="PF00725">
    <property type="entry name" value="3HCDH"/>
    <property type="match status" value="1"/>
</dbReference>
<dbReference type="PIRSF" id="PIRSF000105">
    <property type="entry name" value="HCDH"/>
    <property type="match status" value="1"/>
</dbReference>
<name>A0ABZ2XZ87_9RHOB</name>
<keyword evidence="4" id="KW-0614">Plasmid</keyword>
<dbReference type="SUPFAM" id="SSF51735">
    <property type="entry name" value="NAD(P)-binding Rossmann-fold domains"/>
    <property type="match status" value="1"/>
</dbReference>
<evidence type="ECO:0000259" key="2">
    <source>
        <dbReference type="Pfam" id="PF00725"/>
    </source>
</evidence>
<geneLocation type="plasmid" evidence="4 5">
    <name>unnamed4</name>
</geneLocation>
<dbReference type="PANTHER" id="PTHR48075">
    <property type="entry name" value="3-HYDROXYACYL-COA DEHYDROGENASE FAMILY PROTEIN"/>
    <property type="match status" value="1"/>
</dbReference>
<dbReference type="Pfam" id="PF02737">
    <property type="entry name" value="3HCDH_N"/>
    <property type="match status" value="1"/>
</dbReference>
<dbReference type="InterPro" id="IPR006108">
    <property type="entry name" value="3HC_DH_C"/>
</dbReference>
<reference evidence="4 5" key="1">
    <citation type="submission" date="2023-04" db="EMBL/GenBank/DDBJ databases">
        <title>Complete genome sequence of Alisedimentitalea scapharcae.</title>
        <authorList>
            <person name="Rong J.-C."/>
            <person name="Yi M.-L."/>
            <person name="Zhao Q."/>
        </authorList>
    </citation>
    <scope>NUCLEOTIDE SEQUENCE [LARGE SCALE GENOMIC DNA]</scope>
    <source>
        <strain evidence="4 5">KCTC 42119</strain>
        <plasmid evidence="4 5">unnamed4</plasmid>
    </source>
</reference>
<protein>
    <submittedName>
        <fullName evidence="4">3-hydroxyacyl-CoA dehydrogenase NAD-binding domain-containing protein</fullName>
    </submittedName>
</protein>
<gene>
    <name evidence="4" type="ORF">QEZ52_20830</name>
</gene>
<evidence type="ECO:0000256" key="1">
    <source>
        <dbReference type="ARBA" id="ARBA00023002"/>
    </source>
</evidence>
<dbReference type="RefSeq" id="WP_343211939.1">
    <property type="nucleotide sequence ID" value="NZ_CP123585.1"/>
</dbReference>
<organism evidence="4 5">
    <name type="scientific">Aliisedimentitalea scapharcae</name>
    <dbReference type="NCBI Taxonomy" id="1524259"/>
    <lineage>
        <taxon>Bacteria</taxon>
        <taxon>Pseudomonadati</taxon>
        <taxon>Pseudomonadota</taxon>
        <taxon>Alphaproteobacteria</taxon>
        <taxon>Rhodobacterales</taxon>
        <taxon>Roseobacteraceae</taxon>
        <taxon>Aliisedimentitalea</taxon>
    </lineage>
</organism>